<dbReference type="Pfam" id="PF02633">
    <property type="entry name" value="Creatininase"/>
    <property type="match status" value="1"/>
</dbReference>
<comment type="similarity">
    <text evidence="5">Belongs to the creatininase superfamily.</text>
</comment>
<evidence type="ECO:0000256" key="1">
    <source>
        <dbReference type="ARBA" id="ARBA00001947"/>
    </source>
</evidence>
<keyword evidence="3" id="KW-0378">Hydrolase</keyword>
<evidence type="ECO:0000313" key="7">
    <source>
        <dbReference type="EMBL" id="MFC4330692.1"/>
    </source>
</evidence>
<keyword evidence="4" id="KW-0862">Zinc</keyword>
<dbReference type="Gene3D" id="3.40.50.10310">
    <property type="entry name" value="Creatininase"/>
    <property type="match status" value="1"/>
</dbReference>
<comment type="cofactor">
    <cofactor evidence="1">
        <name>Zn(2+)</name>
        <dbReference type="ChEBI" id="CHEBI:29105"/>
    </cofactor>
</comment>
<evidence type="ECO:0000256" key="6">
    <source>
        <dbReference type="SAM" id="MobiDB-lite"/>
    </source>
</evidence>
<name>A0ABV8TJS2_9ACTN</name>
<feature type="compositionally biased region" description="Low complexity" evidence="6">
    <location>
        <begin position="253"/>
        <end position="284"/>
    </location>
</feature>
<accession>A0ABV8TJS2</accession>
<evidence type="ECO:0000256" key="3">
    <source>
        <dbReference type="ARBA" id="ARBA00022801"/>
    </source>
</evidence>
<dbReference type="InterPro" id="IPR003785">
    <property type="entry name" value="Creatininase/forma_Hydrolase"/>
</dbReference>
<protein>
    <submittedName>
        <fullName evidence="7">Mycofactocin biosynthesis peptidyl-dipeptidase MftE</fullName>
    </submittedName>
</protein>
<comment type="caution">
    <text evidence="7">The sequence shown here is derived from an EMBL/GenBank/DDBJ whole genome shotgun (WGS) entry which is preliminary data.</text>
</comment>
<gene>
    <name evidence="7" type="primary">mftE</name>
    <name evidence="7" type="ORF">ACFPC0_23490</name>
</gene>
<reference evidence="8" key="1">
    <citation type="journal article" date="2019" name="Int. J. Syst. Evol. Microbiol.">
        <title>The Global Catalogue of Microorganisms (GCM) 10K type strain sequencing project: providing services to taxonomists for standard genome sequencing and annotation.</title>
        <authorList>
            <consortium name="The Broad Institute Genomics Platform"/>
            <consortium name="The Broad Institute Genome Sequencing Center for Infectious Disease"/>
            <person name="Wu L."/>
            <person name="Ma J."/>
        </authorList>
    </citation>
    <scope>NUCLEOTIDE SEQUENCE [LARGE SCALE GENOMIC DNA]</scope>
    <source>
        <strain evidence="8">PCU 347</strain>
    </source>
</reference>
<dbReference type="PANTHER" id="PTHR35005">
    <property type="entry name" value="3-DEHYDRO-SCYLLO-INOSOSE HYDROLASE"/>
    <property type="match status" value="1"/>
</dbReference>
<evidence type="ECO:0000256" key="5">
    <source>
        <dbReference type="ARBA" id="ARBA00024029"/>
    </source>
</evidence>
<dbReference type="PANTHER" id="PTHR35005:SF1">
    <property type="entry name" value="2-AMINO-5-FORMYLAMINO-6-RIBOSYLAMINOPYRIMIDIN-4(3H)-ONE 5'-MONOPHOSPHATE DEFORMYLASE"/>
    <property type="match status" value="1"/>
</dbReference>
<dbReference type="NCBIfam" id="TIGR03964">
    <property type="entry name" value="mycofact_creat"/>
    <property type="match status" value="1"/>
</dbReference>
<proteinExistence type="inferred from homology"/>
<dbReference type="EMBL" id="JBHSDP010000024">
    <property type="protein sequence ID" value="MFC4330692.1"/>
    <property type="molecule type" value="Genomic_DNA"/>
</dbReference>
<dbReference type="RefSeq" id="WP_381741692.1">
    <property type="nucleotide sequence ID" value="NZ_JBHSDP010000024.1"/>
</dbReference>
<dbReference type="InterPro" id="IPR023871">
    <property type="entry name" value="MftE"/>
</dbReference>
<evidence type="ECO:0000313" key="8">
    <source>
        <dbReference type="Proteomes" id="UP001595824"/>
    </source>
</evidence>
<sequence length="290" mass="30404">MNGPRRLSGATWPEVAAVAADRVLVVPVGSTEQHGPHLPFTVDTDIALALAERLAAVREWVVLAPPVHYGSSGEHAGFPGTLSIGQAATELLLTELGRSADAFAGVAFVSGHGGNAVPVRRAVGRLRSEGRRAFFWEPSGDPADSHAGRDETSAMLALRPGAVRRDRAEPGDTRPLPSLLPALRRGGLRAVTPNGVLGDPTGARADHGRRRLDSWTADLLTASTRWHPCCSPATTARTAPPTPRTPAPPPPTATRTALRTAPAPTRTARPTTASTARTTPPTARRGPRPT</sequence>
<evidence type="ECO:0000256" key="4">
    <source>
        <dbReference type="ARBA" id="ARBA00022833"/>
    </source>
</evidence>
<feature type="compositionally biased region" description="Pro residues" evidence="6">
    <location>
        <begin position="240"/>
        <end position="252"/>
    </location>
</feature>
<feature type="region of interest" description="Disordered" evidence="6">
    <location>
        <begin position="228"/>
        <end position="290"/>
    </location>
</feature>
<dbReference type="Proteomes" id="UP001595824">
    <property type="component" value="Unassembled WGS sequence"/>
</dbReference>
<dbReference type="SUPFAM" id="SSF102215">
    <property type="entry name" value="Creatininase"/>
    <property type="match status" value="1"/>
</dbReference>
<evidence type="ECO:0000256" key="2">
    <source>
        <dbReference type="ARBA" id="ARBA00022723"/>
    </source>
</evidence>
<organism evidence="7 8">
    <name type="scientific">Streptomyces andamanensis</name>
    <dbReference type="NCBI Taxonomy" id="1565035"/>
    <lineage>
        <taxon>Bacteria</taxon>
        <taxon>Bacillati</taxon>
        <taxon>Actinomycetota</taxon>
        <taxon>Actinomycetes</taxon>
        <taxon>Kitasatosporales</taxon>
        <taxon>Streptomycetaceae</taxon>
        <taxon>Streptomyces</taxon>
    </lineage>
</organism>
<dbReference type="InterPro" id="IPR024087">
    <property type="entry name" value="Creatininase-like_sf"/>
</dbReference>
<keyword evidence="2" id="KW-0479">Metal-binding</keyword>
<keyword evidence="8" id="KW-1185">Reference proteome</keyword>